<reference evidence="1" key="1">
    <citation type="submission" date="2019-08" db="EMBL/GenBank/DDBJ databases">
        <authorList>
            <person name="Kucharzyk K."/>
            <person name="Murdoch R.W."/>
            <person name="Higgins S."/>
            <person name="Loffler F."/>
        </authorList>
    </citation>
    <scope>NUCLEOTIDE SEQUENCE</scope>
</reference>
<evidence type="ECO:0008006" key="2">
    <source>
        <dbReference type="Google" id="ProtNLM"/>
    </source>
</evidence>
<name>A0A645JAA5_9ZZZZ</name>
<gene>
    <name evidence="1" type="ORF">SDC9_207381</name>
</gene>
<protein>
    <recommendedName>
        <fullName evidence="2">DUF3567 domain-containing protein</fullName>
    </recommendedName>
</protein>
<dbReference type="Pfam" id="PF12091">
    <property type="entry name" value="DUF3567"/>
    <property type="match status" value="1"/>
</dbReference>
<dbReference type="AlphaFoldDB" id="A0A645JAA5"/>
<proteinExistence type="predicted"/>
<sequence>MNIVYDSEHFSVLAYPSCQGFELVDKDSRRMLFLHGIEAWSFRAAIDGIPEAARDIETIDAFLDDYCSGVATPIVVH</sequence>
<accession>A0A645JAA5</accession>
<comment type="caution">
    <text evidence="1">The sequence shown here is derived from an EMBL/GenBank/DDBJ whole genome shotgun (WGS) entry which is preliminary data.</text>
</comment>
<dbReference type="InterPro" id="IPR021951">
    <property type="entry name" value="DUF3567"/>
</dbReference>
<organism evidence="1">
    <name type="scientific">bioreactor metagenome</name>
    <dbReference type="NCBI Taxonomy" id="1076179"/>
    <lineage>
        <taxon>unclassified sequences</taxon>
        <taxon>metagenomes</taxon>
        <taxon>ecological metagenomes</taxon>
    </lineage>
</organism>
<dbReference type="EMBL" id="VSSQ01133920">
    <property type="protein sequence ID" value="MPN59659.1"/>
    <property type="molecule type" value="Genomic_DNA"/>
</dbReference>
<evidence type="ECO:0000313" key="1">
    <source>
        <dbReference type="EMBL" id="MPN59659.1"/>
    </source>
</evidence>